<evidence type="ECO:0000313" key="4">
    <source>
        <dbReference type="Proteomes" id="UP001281656"/>
    </source>
</evidence>
<gene>
    <name evidence="3" type="ORF">P8V03_04180</name>
</gene>
<evidence type="ECO:0000259" key="2">
    <source>
        <dbReference type="Pfam" id="PF14268"/>
    </source>
</evidence>
<feature type="domain" description="YoaP-like" evidence="2">
    <location>
        <begin position="206"/>
        <end position="249"/>
    </location>
</feature>
<dbReference type="SUPFAM" id="SSF55729">
    <property type="entry name" value="Acyl-CoA N-acyltransferases (Nat)"/>
    <property type="match status" value="1"/>
</dbReference>
<dbReference type="Proteomes" id="UP001281656">
    <property type="component" value="Unassembled WGS sequence"/>
</dbReference>
<evidence type="ECO:0000313" key="3">
    <source>
        <dbReference type="EMBL" id="MDW8800347.1"/>
    </source>
</evidence>
<dbReference type="GO" id="GO:0016746">
    <property type="term" value="F:acyltransferase activity"/>
    <property type="evidence" value="ECO:0007669"/>
    <property type="project" value="UniProtKB-KW"/>
</dbReference>
<dbReference type="RefSeq" id="WP_318796883.1">
    <property type="nucleotide sequence ID" value="NZ_JARUJP010000003.1"/>
</dbReference>
<keyword evidence="3" id="KW-0012">Acyltransferase</keyword>
<dbReference type="InterPro" id="IPR000182">
    <property type="entry name" value="GNAT_dom"/>
</dbReference>
<name>A0ABU4JQE1_9CLOT</name>
<dbReference type="Pfam" id="PF00583">
    <property type="entry name" value="Acetyltransf_1"/>
    <property type="match status" value="1"/>
</dbReference>
<dbReference type="Pfam" id="PF14268">
    <property type="entry name" value="YoaP"/>
    <property type="match status" value="1"/>
</dbReference>
<evidence type="ECO:0000259" key="1">
    <source>
        <dbReference type="Pfam" id="PF00583"/>
    </source>
</evidence>
<dbReference type="CDD" id="cd04301">
    <property type="entry name" value="NAT_SF"/>
    <property type="match status" value="1"/>
</dbReference>
<comment type="caution">
    <text evidence="3">The sequence shown here is derived from an EMBL/GenBank/DDBJ whole genome shotgun (WGS) entry which is preliminary data.</text>
</comment>
<dbReference type="EMBL" id="JARUJP010000003">
    <property type="protein sequence ID" value="MDW8800347.1"/>
    <property type="molecule type" value="Genomic_DNA"/>
</dbReference>
<dbReference type="InterPro" id="IPR025685">
    <property type="entry name" value="YoaP-like_dom"/>
</dbReference>
<keyword evidence="4" id="KW-1185">Reference proteome</keyword>
<accession>A0ABU4JQE1</accession>
<feature type="domain" description="N-acetyltransferase" evidence="1">
    <location>
        <begin position="60"/>
        <end position="117"/>
    </location>
</feature>
<dbReference type="InterPro" id="IPR016181">
    <property type="entry name" value="Acyl_CoA_acyltransferase"/>
</dbReference>
<reference evidence="3 4" key="1">
    <citation type="submission" date="2023-04" db="EMBL/GenBank/DDBJ databases">
        <title>Clostridium tannerae sp. nov., isolated from the fecal material of an alpaca.</title>
        <authorList>
            <person name="Miller S."/>
            <person name="Hendry M."/>
            <person name="King J."/>
            <person name="Sankaranarayanan K."/>
            <person name="Lawson P.A."/>
        </authorList>
    </citation>
    <scope>NUCLEOTIDE SEQUENCE [LARGE SCALE GENOMIC DNA]</scope>
    <source>
        <strain evidence="3 4">A1-XYC3</strain>
    </source>
</reference>
<dbReference type="Gene3D" id="3.40.630.30">
    <property type="match status" value="1"/>
</dbReference>
<organism evidence="3 4">
    <name type="scientific">Clostridium tanneri</name>
    <dbReference type="NCBI Taxonomy" id="3037988"/>
    <lineage>
        <taxon>Bacteria</taxon>
        <taxon>Bacillati</taxon>
        <taxon>Bacillota</taxon>
        <taxon>Clostridia</taxon>
        <taxon>Eubacteriales</taxon>
        <taxon>Clostridiaceae</taxon>
        <taxon>Clostridium</taxon>
    </lineage>
</organism>
<sequence length="259" mass="29904">MDNLGEFITLNLENIDNEHICCAISDKKCVEGYLKKKHWLKEQIPKGYVFKKLNVKHKVFIEYCPWDIAWLPITAPNYMVINCFWVAGQYAGKGYGKRLLQECLRDSEDKDGIVVLTSNKKRPYISDKKFFIKQGFEVCDTAPPYFELLVYKNNPNAINPSFNESAKENVCDNKNGLTAYYSNCCPFTEYYINTVLKELAGKNDIPLEIIKIDNKEQVKHNPSPFSIYSLFYNGKFITHEILSEAKFNKVVDGIKNGIY</sequence>
<dbReference type="EC" id="2.3.1.-" evidence="3"/>
<proteinExistence type="predicted"/>
<protein>
    <submittedName>
        <fullName evidence="3">GNAT family N-acetyltransferase</fullName>
        <ecNumber evidence="3">2.3.1.-</ecNumber>
    </submittedName>
</protein>
<keyword evidence="3" id="KW-0808">Transferase</keyword>